<dbReference type="PANTHER" id="PTHR43081">
    <property type="entry name" value="ADENYLATE CYCLASE, TERMINAL-DIFFERENTIATION SPECIFIC-RELATED"/>
    <property type="match status" value="1"/>
</dbReference>
<evidence type="ECO:0000313" key="3">
    <source>
        <dbReference type="EMBL" id="OWY33883.1"/>
    </source>
</evidence>
<gene>
    <name evidence="3" type="ORF">CEJ45_14720</name>
</gene>
<keyword evidence="1" id="KW-0812">Transmembrane</keyword>
<comment type="caution">
    <text evidence="3">The sequence shown here is derived from an EMBL/GenBank/DDBJ whole genome shotgun (WGS) entry which is preliminary data.</text>
</comment>
<dbReference type="RefSeq" id="WP_088755834.1">
    <property type="nucleotide sequence ID" value="NZ_NJGV01000013.1"/>
</dbReference>
<dbReference type="Pfam" id="PF05226">
    <property type="entry name" value="CHASE2"/>
    <property type="match status" value="1"/>
</dbReference>
<dbReference type="SMART" id="SM00044">
    <property type="entry name" value="CYCc"/>
    <property type="match status" value="1"/>
</dbReference>
<accession>A0A225SRW7</accession>
<dbReference type="Pfam" id="PF00211">
    <property type="entry name" value="Guanylate_cyc"/>
    <property type="match status" value="1"/>
</dbReference>
<evidence type="ECO:0000256" key="1">
    <source>
        <dbReference type="SAM" id="Phobius"/>
    </source>
</evidence>
<dbReference type="InterPro" id="IPR029787">
    <property type="entry name" value="Nucleotide_cyclase"/>
</dbReference>
<dbReference type="PROSITE" id="PS50125">
    <property type="entry name" value="GUANYLATE_CYCLASE_2"/>
    <property type="match status" value="1"/>
</dbReference>
<protein>
    <submittedName>
        <fullName evidence="3">Adenylate/guanylate cyclase domain-containing protein</fullName>
    </submittedName>
</protein>
<dbReference type="Gene3D" id="3.30.70.1230">
    <property type="entry name" value="Nucleotide cyclase"/>
    <property type="match status" value="1"/>
</dbReference>
<sequence length="757" mass="83008">MLRRLRSVFTKYWARWLLALLLIGLAEAVVVGLLPNRVVERMDLFFYDLRMRVAKPALDPRIVIVDIDERSINELGRWPWSRDLVAKLVEQMTQAYQAQSVGFDVVFAEPDTTSGYGRLEDLARGPLKDVPQLAQQLRLLKPQMDYDARLAAALQGQPVVMGYAFSNETGAVVKGQLPPPAFSVTALGGRNVQVVRWRAYGANLPQLQAAARAGGFFNPVPDDDGLIRTVSLLARHGDDFYESLALATARVAVDGKRIKPVFLTSADGLLGSQKENYDALAAIAVEARPQPLIIPVERGLTTLVTYRGRGGPQGGAYRYVPAVDVIRGTYPHDQLDGRIMLVGTTVPGLNDLRATPVSPVYPGVEIHANLIASIIDDDFKTRPDFAVGYDGLQVALAGLLLGLLLPALGPLASVLLSLGTAAALGGLNYWLYDSAGLVLPLASSLLLVALLFISNLAWGYLFEYRNRKAIVNLFGEYVAPELVAEMAANPASYNMEGEIRELTVMFSDVRGFTTISESLQPNELREYINVYLTAMSEDIRGNRGTLDKYIGDAVMAFWGAPLDVPDHAARAVATALKMQQTTLLLNEEFTRRNWPPLKIGIGLNSGQMRVGDMGSRIRKAYTVMGDAVNLSSRLESITKVYGVGVLVGDATRQAAPQFAYRELDRVRVKGKNEPVPIFEPLALEGELDAALRAEVEQWHAALALVRAQRWDEAQAAILQLQAAQARGLYALYLERIAHYRQAPPPADWDGVTTFETK</sequence>
<keyword evidence="1" id="KW-0472">Membrane</keyword>
<dbReference type="CDD" id="cd07302">
    <property type="entry name" value="CHD"/>
    <property type="match status" value="1"/>
</dbReference>
<dbReference type="InterPro" id="IPR007890">
    <property type="entry name" value="CHASE2"/>
</dbReference>
<dbReference type="InterPro" id="IPR050697">
    <property type="entry name" value="Adenylyl/Guanylyl_Cyclase_3/4"/>
</dbReference>
<evidence type="ECO:0000259" key="2">
    <source>
        <dbReference type="PROSITE" id="PS50125"/>
    </source>
</evidence>
<dbReference type="InterPro" id="IPR001054">
    <property type="entry name" value="A/G_cyclase"/>
</dbReference>
<name>A0A225SRW7_9BURK</name>
<organism evidence="3 4">
    <name type="scientific">Herbaspirillum aquaticum</name>
    <dbReference type="NCBI Taxonomy" id="568783"/>
    <lineage>
        <taxon>Bacteria</taxon>
        <taxon>Pseudomonadati</taxon>
        <taxon>Pseudomonadota</taxon>
        <taxon>Betaproteobacteria</taxon>
        <taxon>Burkholderiales</taxon>
        <taxon>Oxalobacteraceae</taxon>
        <taxon>Herbaspirillum</taxon>
    </lineage>
</organism>
<feature type="transmembrane region" description="Helical" evidence="1">
    <location>
        <begin position="412"/>
        <end position="431"/>
    </location>
</feature>
<dbReference type="GO" id="GO:0004016">
    <property type="term" value="F:adenylate cyclase activity"/>
    <property type="evidence" value="ECO:0007669"/>
    <property type="project" value="UniProtKB-ARBA"/>
</dbReference>
<dbReference type="GO" id="GO:0006171">
    <property type="term" value="P:cAMP biosynthetic process"/>
    <property type="evidence" value="ECO:0007669"/>
    <property type="project" value="TreeGrafter"/>
</dbReference>
<dbReference type="SUPFAM" id="SSF55073">
    <property type="entry name" value="Nucleotide cyclase"/>
    <property type="match status" value="1"/>
</dbReference>
<keyword evidence="4" id="KW-1185">Reference proteome</keyword>
<dbReference type="SMART" id="SM01080">
    <property type="entry name" value="CHASE2"/>
    <property type="match status" value="1"/>
</dbReference>
<dbReference type="EMBL" id="NJGV01000013">
    <property type="protein sequence ID" value="OWY33883.1"/>
    <property type="molecule type" value="Genomic_DNA"/>
</dbReference>
<dbReference type="AlphaFoldDB" id="A0A225SRW7"/>
<evidence type="ECO:0000313" key="4">
    <source>
        <dbReference type="Proteomes" id="UP000214747"/>
    </source>
</evidence>
<proteinExistence type="predicted"/>
<keyword evidence="1" id="KW-1133">Transmembrane helix</keyword>
<feature type="domain" description="Guanylate cyclase" evidence="2">
    <location>
        <begin position="503"/>
        <end position="635"/>
    </location>
</feature>
<dbReference type="PANTHER" id="PTHR43081:SF1">
    <property type="entry name" value="ADENYLATE CYCLASE, TERMINAL-DIFFERENTIATION SPECIFIC"/>
    <property type="match status" value="1"/>
</dbReference>
<reference evidence="3 4" key="1">
    <citation type="journal article" date="2010" name="Int. J. Syst. Evol. Microbiol.">
        <title>Reclassification of Herbaspirillum putei as a later heterotypic synonym of Herbaspirillum huttiense, with the description of H. huttiense subsp. huttiense subsp. nov. and H. huttiense subsp. putei subsp. nov., comb. nov., and description of Herbaspirillum aquaticum sp. nov.</title>
        <authorList>
            <person name="Dobritsa A.P."/>
            <person name="Reddy M.C."/>
            <person name="Samadpour M."/>
        </authorList>
    </citation>
    <scope>NUCLEOTIDE SEQUENCE [LARGE SCALE GENOMIC DNA]</scope>
    <source>
        <strain evidence="3 4">IEH 4430</strain>
    </source>
</reference>
<dbReference type="Proteomes" id="UP000214747">
    <property type="component" value="Unassembled WGS sequence"/>
</dbReference>
<feature type="transmembrane region" description="Helical" evidence="1">
    <location>
        <begin position="437"/>
        <end position="458"/>
    </location>
</feature>
<dbReference type="GO" id="GO:0035556">
    <property type="term" value="P:intracellular signal transduction"/>
    <property type="evidence" value="ECO:0007669"/>
    <property type="project" value="InterPro"/>
</dbReference>